<feature type="region of interest" description="Disordered" evidence="1">
    <location>
        <begin position="324"/>
        <end position="452"/>
    </location>
</feature>
<proteinExistence type="predicted"/>
<protein>
    <recommendedName>
        <fullName evidence="2">J domain-containing protein</fullName>
    </recommendedName>
</protein>
<feature type="compositionally biased region" description="Low complexity" evidence="1">
    <location>
        <begin position="162"/>
        <end position="181"/>
    </location>
</feature>
<dbReference type="InterPro" id="IPR053052">
    <property type="entry name" value="Imprinting_Balance_Reg"/>
</dbReference>
<evidence type="ECO:0000313" key="3">
    <source>
        <dbReference type="EMBL" id="KAK9109128.1"/>
    </source>
</evidence>
<feature type="compositionally biased region" description="Basic and acidic residues" evidence="1">
    <location>
        <begin position="407"/>
        <end position="422"/>
    </location>
</feature>
<dbReference type="PROSITE" id="PS50076">
    <property type="entry name" value="DNAJ_2"/>
    <property type="match status" value="1"/>
</dbReference>
<dbReference type="Gene3D" id="1.10.287.110">
    <property type="entry name" value="DnaJ domain"/>
    <property type="match status" value="1"/>
</dbReference>
<feature type="compositionally biased region" description="Low complexity" evidence="1">
    <location>
        <begin position="196"/>
        <end position="222"/>
    </location>
</feature>
<dbReference type="InterPro" id="IPR036869">
    <property type="entry name" value="J_dom_sf"/>
</dbReference>
<dbReference type="PANTHER" id="PTHR45496:SF1">
    <property type="entry name" value="CHAPERONE DNAJ-DOMAIN SUPERFAMILY PROTEIN"/>
    <property type="match status" value="1"/>
</dbReference>
<dbReference type="CDD" id="cd06257">
    <property type="entry name" value="DnaJ"/>
    <property type="match status" value="1"/>
</dbReference>
<feature type="compositionally biased region" description="Acidic residues" evidence="1">
    <location>
        <begin position="366"/>
        <end position="375"/>
    </location>
</feature>
<evidence type="ECO:0000256" key="1">
    <source>
        <dbReference type="SAM" id="MobiDB-lite"/>
    </source>
</evidence>
<comment type="caution">
    <text evidence="3">The sequence shown here is derived from an EMBL/GenBank/DDBJ whole genome shotgun (WGS) entry which is preliminary data.</text>
</comment>
<dbReference type="Pfam" id="PF00226">
    <property type="entry name" value="DnaJ"/>
    <property type="match status" value="1"/>
</dbReference>
<dbReference type="PANTHER" id="PTHR45496">
    <property type="entry name" value="CHAPERONE DNAJ-DOMAIN SUPERFAMILY PROTEIN"/>
    <property type="match status" value="1"/>
</dbReference>
<dbReference type="InterPro" id="IPR001623">
    <property type="entry name" value="DnaJ_domain"/>
</dbReference>
<dbReference type="EMBL" id="JBBNAE010000007">
    <property type="protein sequence ID" value="KAK9109128.1"/>
    <property type="molecule type" value="Genomic_DNA"/>
</dbReference>
<gene>
    <name evidence="3" type="ORF">Sjap_017188</name>
</gene>
<feature type="compositionally biased region" description="Gly residues" evidence="1">
    <location>
        <begin position="355"/>
        <end position="365"/>
    </location>
</feature>
<keyword evidence="4" id="KW-1185">Reference proteome</keyword>
<accession>A0AAP0I5S5</accession>
<reference evidence="3 4" key="1">
    <citation type="submission" date="2024-01" db="EMBL/GenBank/DDBJ databases">
        <title>Genome assemblies of Stephania.</title>
        <authorList>
            <person name="Yang L."/>
        </authorList>
    </citation>
    <scope>NUCLEOTIDE SEQUENCE [LARGE SCALE GENOMIC DNA]</scope>
    <source>
        <strain evidence="3">QJT</strain>
        <tissue evidence="3">Leaf</tissue>
    </source>
</reference>
<feature type="compositionally biased region" description="Pro residues" evidence="1">
    <location>
        <begin position="150"/>
        <end position="161"/>
    </location>
</feature>
<dbReference type="PRINTS" id="PR00625">
    <property type="entry name" value="JDOMAIN"/>
</dbReference>
<name>A0AAP0I5S5_9MAGN</name>
<evidence type="ECO:0000259" key="2">
    <source>
        <dbReference type="PROSITE" id="PS50076"/>
    </source>
</evidence>
<sequence>MEGRQAAERWLEVAEKLLRVRDLVGSRGFAIKARESFPSLEGPDQITAVVETLLAAEKRINNHMDWYAILQVDRRSGDVELIKRQFRRLALLLHPDKNKFVYAENAFKLVNDAWVVLSDPSKKSLYDNELNLFLKFDPISFPSQHMQAPQPQPQPQQPQQPQPQRQSQPAAAPVAAPQPVRRSPRERTKANAGAATTQGKGIEQQQQQQQSGSGSGSGTTTSAARAERNMGQSRLLSFWTCCPYCYNMYEYPRVYEECCLRCQNCRRGFHATVVPSPPNVVAGKEAYYCCWAFFPIWFSPGLGFDLGVGGKNSAVPNWVPFTSMSEFQSPQGEMKGKRGGGGGGGGGEGEKDDNGGGGGGGGGGGEGEDEDDDNVENGSDERQSQSQSGNVSGLGRGRTPLVNEAALKGDDGQALRGQDKMQQRRGMKKTVAKRGRKPGRGGGANRGVGGRSNTVWIDMDLNVEIKDDGDEAAAGEGEGGMGSIEEEATEGIGFFEGLDDFLGSLPILNVAAVAPEQQKVQGA</sequence>
<dbReference type="SUPFAM" id="SSF46565">
    <property type="entry name" value="Chaperone J-domain"/>
    <property type="match status" value="1"/>
</dbReference>
<dbReference type="Proteomes" id="UP001417504">
    <property type="component" value="Unassembled WGS sequence"/>
</dbReference>
<evidence type="ECO:0000313" key="4">
    <source>
        <dbReference type="Proteomes" id="UP001417504"/>
    </source>
</evidence>
<feature type="compositionally biased region" description="Gly residues" evidence="1">
    <location>
        <begin position="440"/>
        <end position="450"/>
    </location>
</feature>
<dbReference type="SMART" id="SM00271">
    <property type="entry name" value="DnaJ"/>
    <property type="match status" value="1"/>
</dbReference>
<organism evidence="3 4">
    <name type="scientific">Stephania japonica</name>
    <dbReference type="NCBI Taxonomy" id="461633"/>
    <lineage>
        <taxon>Eukaryota</taxon>
        <taxon>Viridiplantae</taxon>
        <taxon>Streptophyta</taxon>
        <taxon>Embryophyta</taxon>
        <taxon>Tracheophyta</taxon>
        <taxon>Spermatophyta</taxon>
        <taxon>Magnoliopsida</taxon>
        <taxon>Ranunculales</taxon>
        <taxon>Menispermaceae</taxon>
        <taxon>Menispermoideae</taxon>
        <taxon>Cissampelideae</taxon>
        <taxon>Stephania</taxon>
    </lineage>
</organism>
<feature type="domain" description="J" evidence="2">
    <location>
        <begin position="65"/>
        <end position="130"/>
    </location>
</feature>
<feature type="region of interest" description="Disordered" evidence="1">
    <location>
        <begin position="141"/>
        <end position="226"/>
    </location>
</feature>
<dbReference type="AlphaFoldDB" id="A0AAP0I5S5"/>
<feature type="compositionally biased region" description="Basic residues" evidence="1">
    <location>
        <begin position="423"/>
        <end position="439"/>
    </location>
</feature>